<evidence type="ECO:0000256" key="1">
    <source>
        <dbReference type="SAM" id="MobiDB-lite"/>
    </source>
</evidence>
<dbReference type="OrthoDB" id="3052647at2759"/>
<evidence type="ECO:0000256" key="2">
    <source>
        <dbReference type="SAM" id="Phobius"/>
    </source>
</evidence>
<evidence type="ECO:0000313" key="4">
    <source>
        <dbReference type="Proteomes" id="UP000307440"/>
    </source>
</evidence>
<feature type="transmembrane region" description="Helical" evidence="2">
    <location>
        <begin position="304"/>
        <end position="329"/>
    </location>
</feature>
<dbReference type="Proteomes" id="UP000307440">
    <property type="component" value="Unassembled WGS sequence"/>
</dbReference>
<organism evidence="3 4">
    <name type="scientific">Coprinopsis marcescibilis</name>
    <name type="common">Agaric fungus</name>
    <name type="synonym">Psathyrella marcescibilis</name>
    <dbReference type="NCBI Taxonomy" id="230819"/>
    <lineage>
        <taxon>Eukaryota</taxon>
        <taxon>Fungi</taxon>
        <taxon>Dikarya</taxon>
        <taxon>Basidiomycota</taxon>
        <taxon>Agaricomycotina</taxon>
        <taxon>Agaricomycetes</taxon>
        <taxon>Agaricomycetidae</taxon>
        <taxon>Agaricales</taxon>
        <taxon>Agaricineae</taxon>
        <taxon>Psathyrellaceae</taxon>
        <taxon>Coprinopsis</taxon>
    </lineage>
</organism>
<proteinExistence type="predicted"/>
<keyword evidence="2" id="KW-0812">Transmembrane</keyword>
<dbReference type="EMBL" id="ML210147">
    <property type="protein sequence ID" value="TFK30231.1"/>
    <property type="molecule type" value="Genomic_DNA"/>
</dbReference>
<evidence type="ECO:0000313" key="3">
    <source>
        <dbReference type="EMBL" id="TFK30231.1"/>
    </source>
</evidence>
<sequence length="520" mass="55890">MSRVRLVYYDDTDIAKGVSYSEGWFESFDRFSSDRGLVWQGTQHGTFANRASMEFSFVGDFVSLAGRVNTFNFTSTHMISANWTCSVDGELVENAMASLPTSTPQMNNFGLCSQSGLSNGRHLLSVEVEASEELPFWVDRISVRPVIAQLPPNSTVQVNPLDEDFLYVSGKWDGPEGGDYRFTTQAGASVILDFHGTKVIWVSETVRDQPAGTSTGLYTLDDGEPVPFTILGLARGEFNSGNRILFETDTFPAGKHRLNVTYMGFSAPLVLDRLVIEGGDVVPLGGTSPDSPFGKATVTTKPNVGAIAGGIVGGVAALLIILVSGWILYRKKLRRQQELTPVINIGVDYPASRYEPSPHMASTYPQHAPTLQPLRYGTPLNLPNLPSNSSSAYGSSLYPGSLDQNASLHPSHPRPVRASWNPFSGAEGTSHSHPSESSGASDTRSLQPQPSITQGNPVSEKTRLAQKYAAMDQAPGLSSTVGSSSHVQLLQHNDSGIRLPNSGEGPGVAVEELPPSYTPA</sequence>
<keyword evidence="4" id="KW-1185">Reference proteome</keyword>
<protein>
    <recommendedName>
        <fullName evidence="5">Transmembrane protein</fullName>
    </recommendedName>
</protein>
<feature type="region of interest" description="Disordered" evidence="1">
    <location>
        <begin position="403"/>
        <end position="459"/>
    </location>
</feature>
<evidence type="ECO:0008006" key="5">
    <source>
        <dbReference type="Google" id="ProtNLM"/>
    </source>
</evidence>
<keyword evidence="2" id="KW-1133">Transmembrane helix</keyword>
<dbReference type="Gene3D" id="2.60.120.260">
    <property type="entry name" value="Galactose-binding domain-like"/>
    <property type="match status" value="2"/>
</dbReference>
<dbReference type="AlphaFoldDB" id="A0A5C3LNC3"/>
<keyword evidence="2" id="KW-0472">Membrane</keyword>
<gene>
    <name evidence="3" type="ORF">FA15DRAFT_203912</name>
</gene>
<feature type="region of interest" description="Disordered" evidence="1">
    <location>
        <begin position="473"/>
        <end position="520"/>
    </location>
</feature>
<feature type="compositionally biased region" description="Polar residues" evidence="1">
    <location>
        <begin position="442"/>
        <end position="459"/>
    </location>
</feature>
<accession>A0A5C3LNC3</accession>
<reference evidence="3 4" key="1">
    <citation type="journal article" date="2019" name="Nat. Ecol. Evol.">
        <title>Megaphylogeny resolves global patterns of mushroom evolution.</title>
        <authorList>
            <person name="Varga T."/>
            <person name="Krizsan K."/>
            <person name="Foldi C."/>
            <person name="Dima B."/>
            <person name="Sanchez-Garcia M."/>
            <person name="Sanchez-Ramirez S."/>
            <person name="Szollosi G.J."/>
            <person name="Szarkandi J.G."/>
            <person name="Papp V."/>
            <person name="Albert L."/>
            <person name="Andreopoulos W."/>
            <person name="Angelini C."/>
            <person name="Antonin V."/>
            <person name="Barry K.W."/>
            <person name="Bougher N.L."/>
            <person name="Buchanan P."/>
            <person name="Buyck B."/>
            <person name="Bense V."/>
            <person name="Catcheside P."/>
            <person name="Chovatia M."/>
            <person name="Cooper J."/>
            <person name="Damon W."/>
            <person name="Desjardin D."/>
            <person name="Finy P."/>
            <person name="Geml J."/>
            <person name="Haridas S."/>
            <person name="Hughes K."/>
            <person name="Justo A."/>
            <person name="Karasinski D."/>
            <person name="Kautmanova I."/>
            <person name="Kiss B."/>
            <person name="Kocsube S."/>
            <person name="Kotiranta H."/>
            <person name="LaButti K.M."/>
            <person name="Lechner B.E."/>
            <person name="Liimatainen K."/>
            <person name="Lipzen A."/>
            <person name="Lukacs Z."/>
            <person name="Mihaltcheva S."/>
            <person name="Morgado L.N."/>
            <person name="Niskanen T."/>
            <person name="Noordeloos M.E."/>
            <person name="Ohm R.A."/>
            <person name="Ortiz-Santana B."/>
            <person name="Ovrebo C."/>
            <person name="Racz N."/>
            <person name="Riley R."/>
            <person name="Savchenko A."/>
            <person name="Shiryaev A."/>
            <person name="Soop K."/>
            <person name="Spirin V."/>
            <person name="Szebenyi C."/>
            <person name="Tomsovsky M."/>
            <person name="Tulloss R.E."/>
            <person name="Uehling J."/>
            <person name="Grigoriev I.V."/>
            <person name="Vagvolgyi C."/>
            <person name="Papp T."/>
            <person name="Martin F.M."/>
            <person name="Miettinen O."/>
            <person name="Hibbett D.S."/>
            <person name="Nagy L.G."/>
        </authorList>
    </citation>
    <scope>NUCLEOTIDE SEQUENCE [LARGE SCALE GENOMIC DNA]</scope>
    <source>
        <strain evidence="3 4">CBS 121175</strain>
    </source>
</reference>
<feature type="compositionally biased region" description="Low complexity" evidence="1">
    <location>
        <begin position="379"/>
        <end position="388"/>
    </location>
</feature>
<dbReference type="STRING" id="230819.A0A5C3LNC3"/>
<name>A0A5C3LNC3_COPMA</name>
<feature type="region of interest" description="Disordered" evidence="1">
    <location>
        <begin position="357"/>
        <end position="388"/>
    </location>
</feature>
<feature type="compositionally biased region" description="Polar residues" evidence="1">
    <location>
        <begin position="476"/>
        <end position="494"/>
    </location>
</feature>
<feature type="compositionally biased region" description="Low complexity" evidence="1">
    <location>
        <begin position="427"/>
        <end position="441"/>
    </location>
</feature>